<protein>
    <submittedName>
        <fullName evidence="1">Zinc finger protein</fullName>
    </submittedName>
</protein>
<reference evidence="1 2" key="1">
    <citation type="journal article" date="2020" name="bioRxiv">
        <title>Metabolic contributions of an alphaproteobacterial endosymbiont in the apicomplexan Cardiosporidium cionae.</title>
        <authorList>
            <person name="Hunter E.S."/>
            <person name="Paight C.J."/>
            <person name="Lane C.E."/>
        </authorList>
    </citation>
    <scope>NUCLEOTIDE SEQUENCE [LARGE SCALE GENOMIC DNA]</scope>
    <source>
        <strain evidence="1">ESH_2018</strain>
    </source>
</reference>
<proteinExistence type="predicted"/>
<keyword evidence="2" id="KW-1185">Reference proteome</keyword>
<evidence type="ECO:0000313" key="1">
    <source>
        <dbReference type="EMBL" id="KAF8821927.1"/>
    </source>
</evidence>
<dbReference type="EMBL" id="JADAQX010000108">
    <property type="protein sequence ID" value="KAF8821927.1"/>
    <property type="molecule type" value="Genomic_DNA"/>
</dbReference>
<comment type="caution">
    <text evidence="1">The sequence shown here is derived from an EMBL/GenBank/DDBJ whole genome shotgun (WGS) entry which is preliminary data.</text>
</comment>
<dbReference type="Proteomes" id="UP000823046">
    <property type="component" value="Unassembled WGS sequence"/>
</dbReference>
<dbReference type="Gene3D" id="3.90.228.10">
    <property type="match status" value="1"/>
</dbReference>
<evidence type="ECO:0000313" key="2">
    <source>
        <dbReference type="Proteomes" id="UP000823046"/>
    </source>
</evidence>
<sequence>MTGKMSNISGSDVTPHEKCWSAVHPNSDEWKLLEYMLHVHVRTSRVKLKQAWQVAPPHLITNFQKRCGGILVLHSFVDTFNLDEKNSIQDICRRGFKIEKCGMKFSVGNFSLPGFPLMRETNTKLTDHPELASNGNIFTPIVKKASQLIQTSAEIAVDAATADILLGVGKSFVSQNEFHAMGNRFSTPPEYDSSFLLESKPLDASLTLHLTQEIGEDSSSKGAEQDHENFIERSTAIGVLPQYIFKHDYVIYDTSQVLPRYLIQFECDPAYPENFCLPLCDNCQDAPSLIWCASDNAR</sequence>
<accession>A0ABQ7JD23</accession>
<organism evidence="1 2">
    <name type="scientific">Cardiosporidium cionae</name>
    <dbReference type="NCBI Taxonomy" id="476202"/>
    <lineage>
        <taxon>Eukaryota</taxon>
        <taxon>Sar</taxon>
        <taxon>Alveolata</taxon>
        <taxon>Apicomplexa</taxon>
        <taxon>Aconoidasida</taxon>
        <taxon>Nephromycida</taxon>
        <taxon>Cardiosporidium</taxon>
    </lineage>
</organism>
<name>A0ABQ7JD23_9APIC</name>
<gene>
    <name evidence="1" type="ORF">IE077_001358</name>
</gene>